<dbReference type="AlphaFoldDB" id="A0A9D4ADF1"/>
<proteinExistence type="predicted"/>
<dbReference type="EMBL" id="JAIQCV010000004">
    <property type="protein sequence ID" value="KAH1107685.1"/>
    <property type="molecule type" value="Genomic_DNA"/>
</dbReference>
<comment type="caution">
    <text evidence="1">The sequence shown here is derived from an EMBL/GenBank/DDBJ whole genome shotgun (WGS) entry which is preliminary data.</text>
</comment>
<protein>
    <submittedName>
        <fullName evidence="1">Uncharacterized protein</fullName>
    </submittedName>
</protein>
<organism evidence="1 2">
    <name type="scientific">Gossypium stocksii</name>
    <dbReference type="NCBI Taxonomy" id="47602"/>
    <lineage>
        <taxon>Eukaryota</taxon>
        <taxon>Viridiplantae</taxon>
        <taxon>Streptophyta</taxon>
        <taxon>Embryophyta</taxon>
        <taxon>Tracheophyta</taxon>
        <taxon>Spermatophyta</taxon>
        <taxon>Magnoliopsida</taxon>
        <taxon>eudicotyledons</taxon>
        <taxon>Gunneridae</taxon>
        <taxon>Pentapetalae</taxon>
        <taxon>rosids</taxon>
        <taxon>malvids</taxon>
        <taxon>Malvales</taxon>
        <taxon>Malvaceae</taxon>
        <taxon>Malvoideae</taxon>
        <taxon>Gossypium</taxon>
    </lineage>
</organism>
<dbReference type="Proteomes" id="UP000828251">
    <property type="component" value="Unassembled WGS sequence"/>
</dbReference>
<reference evidence="1 2" key="1">
    <citation type="journal article" date="2021" name="Plant Biotechnol. J.">
        <title>Multi-omics assisted identification of the key and species-specific regulatory components of drought-tolerant mechanisms in Gossypium stocksii.</title>
        <authorList>
            <person name="Yu D."/>
            <person name="Ke L."/>
            <person name="Zhang D."/>
            <person name="Wu Y."/>
            <person name="Sun Y."/>
            <person name="Mei J."/>
            <person name="Sun J."/>
            <person name="Sun Y."/>
        </authorList>
    </citation>
    <scope>NUCLEOTIDE SEQUENCE [LARGE SCALE GENOMIC DNA]</scope>
    <source>
        <strain evidence="2">cv. E1</strain>
        <tissue evidence="1">Leaf</tissue>
    </source>
</reference>
<gene>
    <name evidence="1" type="ORF">J1N35_011453</name>
</gene>
<sequence length="46" mass="5489">MDGKKTLTFRKRDVDEFVSEVIAKRRLQSSRVTFFQVYVSIFTPFD</sequence>
<keyword evidence="2" id="KW-1185">Reference proteome</keyword>
<evidence type="ECO:0000313" key="1">
    <source>
        <dbReference type="EMBL" id="KAH1107685.1"/>
    </source>
</evidence>
<accession>A0A9D4ADF1</accession>
<name>A0A9D4ADF1_9ROSI</name>
<evidence type="ECO:0000313" key="2">
    <source>
        <dbReference type="Proteomes" id="UP000828251"/>
    </source>
</evidence>